<proteinExistence type="predicted"/>
<dbReference type="GeneID" id="68615461"/>
<accession>A0AAV3UII7</accession>
<comment type="caution">
    <text evidence="2">The sequence shown here is derived from an EMBL/GenBank/DDBJ whole genome shotgun (WGS) entry which is preliminary data.</text>
</comment>
<dbReference type="AlphaFoldDB" id="A0AAV3UII7"/>
<feature type="domain" description="N-acetyltransferase" evidence="1">
    <location>
        <begin position="11"/>
        <end position="137"/>
    </location>
</feature>
<dbReference type="InterPro" id="IPR000182">
    <property type="entry name" value="GNAT_dom"/>
</dbReference>
<dbReference type="SUPFAM" id="SSF55729">
    <property type="entry name" value="Acyl-CoA N-acyltransferases (Nat)"/>
    <property type="match status" value="1"/>
</dbReference>
<evidence type="ECO:0000313" key="2">
    <source>
        <dbReference type="EMBL" id="GAA5051871.1"/>
    </source>
</evidence>
<dbReference type="EMBL" id="BAABKX010000009">
    <property type="protein sequence ID" value="GAA5051871.1"/>
    <property type="molecule type" value="Genomic_DNA"/>
</dbReference>
<name>A0AAV3UII7_9EURY</name>
<dbReference type="GO" id="GO:0016747">
    <property type="term" value="F:acyltransferase activity, transferring groups other than amino-acyl groups"/>
    <property type="evidence" value="ECO:0007669"/>
    <property type="project" value="InterPro"/>
</dbReference>
<evidence type="ECO:0000259" key="1">
    <source>
        <dbReference type="Pfam" id="PF13302"/>
    </source>
</evidence>
<gene>
    <name evidence="2" type="ORF">GCM10025751_27530</name>
</gene>
<organism evidence="2 3">
    <name type="scientific">Haladaptatus pallidirubidus</name>
    <dbReference type="NCBI Taxonomy" id="1008152"/>
    <lineage>
        <taxon>Archaea</taxon>
        <taxon>Methanobacteriati</taxon>
        <taxon>Methanobacteriota</taxon>
        <taxon>Stenosarchaea group</taxon>
        <taxon>Halobacteria</taxon>
        <taxon>Halobacteriales</taxon>
        <taxon>Haladaptataceae</taxon>
        <taxon>Haladaptatus</taxon>
    </lineage>
</organism>
<dbReference type="PANTHER" id="PTHR43792">
    <property type="entry name" value="GNAT FAMILY, PUTATIVE (AFU_ORTHOLOGUE AFUA_3G00765)-RELATED-RELATED"/>
    <property type="match status" value="1"/>
</dbReference>
<sequence length="167" mass="19482">MIPERIETDHLIFERLTHETIDLFDLYEIWSSDPGIEEVTEYLPWDPHTTPKETHDLLEEAEANWEVKEDFCYILRIPGSSEPAIVGITGIDVHWGRGLSEERAAVLTELVFETLDLDLLAVFTLEENQRSQRAIEKYIDRYDGQYDGLFRNFRPHNGTLQMLTDTL</sequence>
<dbReference type="InterPro" id="IPR051531">
    <property type="entry name" value="N-acetyltransferase"/>
</dbReference>
<dbReference type="PANTHER" id="PTHR43792:SF1">
    <property type="entry name" value="N-ACETYLTRANSFERASE DOMAIN-CONTAINING PROTEIN"/>
    <property type="match status" value="1"/>
</dbReference>
<reference evidence="2 3" key="1">
    <citation type="journal article" date="2019" name="Int. J. Syst. Evol. Microbiol.">
        <title>The Global Catalogue of Microorganisms (GCM) 10K type strain sequencing project: providing services to taxonomists for standard genome sequencing and annotation.</title>
        <authorList>
            <consortium name="The Broad Institute Genomics Platform"/>
            <consortium name="The Broad Institute Genome Sequencing Center for Infectious Disease"/>
            <person name="Wu L."/>
            <person name="Ma J."/>
        </authorList>
    </citation>
    <scope>NUCLEOTIDE SEQUENCE [LARGE SCALE GENOMIC DNA]</scope>
    <source>
        <strain evidence="2 3">JCM 17504</strain>
    </source>
</reference>
<dbReference type="Proteomes" id="UP001501729">
    <property type="component" value="Unassembled WGS sequence"/>
</dbReference>
<dbReference type="Pfam" id="PF13302">
    <property type="entry name" value="Acetyltransf_3"/>
    <property type="match status" value="1"/>
</dbReference>
<dbReference type="Gene3D" id="3.40.630.30">
    <property type="match status" value="1"/>
</dbReference>
<dbReference type="InterPro" id="IPR016181">
    <property type="entry name" value="Acyl_CoA_acyltransferase"/>
</dbReference>
<protein>
    <recommendedName>
        <fullName evidence="1">N-acetyltransferase domain-containing protein</fullName>
    </recommendedName>
</protein>
<keyword evidence="3" id="KW-1185">Reference proteome</keyword>
<dbReference type="RefSeq" id="WP_227777347.1">
    <property type="nucleotide sequence ID" value="NZ_BAABKX010000009.1"/>
</dbReference>
<evidence type="ECO:0000313" key="3">
    <source>
        <dbReference type="Proteomes" id="UP001501729"/>
    </source>
</evidence>